<evidence type="ECO:0000313" key="2">
    <source>
        <dbReference type="EMBL" id="KYM95457.1"/>
    </source>
</evidence>
<feature type="region of interest" description="Disordered" evidence="1">
    <location>
        <begin position="1"/>
        <end position="33"/>
    </location>
</feature>
<reference evidence="2 3" key="1">
    <citation type="submission" date="2016-03" db="EMBL/GenBank/DDBJ databases">
        <title>Cyphomyrmex costatus WGS genome.</title>
        <authorList>
            <person name="Nygaard S."/>
            <person name="Hu H."/>
            <person name="Boomsma J."/>
            <person name="Zhang G."/>
        </authorList>
    </citation>
    <scope>NUCLEOTIDE SEQUENCE [LARGE SCALE GENOMIC DNA]</scope>
    <source>
        <strain evidence="2">MS0001</strain>
        <tissue evidence="2">Whole body</tissue>
    </source>
</reference>
<dbReference type="EMBL" id="KQ978292">
    <property type="protein sequence ID" value="KYM95457.1"/>
    <property type="molecule type" value="Genomic_DNA"/>
</dbReference>
<dbReference type="Proteomes" id="UP000078542">
    <property type="component" value="Unassembled WGS sequence"/>
</dbReference>
<proteinExistence type="predicted"/>
<gene>
    <name evidence="2" type="ORF">ALC62_13885</name>
</gene>
<sequence length="82" mass="9227">MNPTAPRHSFPGTPGAEAINEERSSTGCIEPSSCTMDIRKRNKTETGWDRNGMKQDGTADRVRNANRSRWRAIETIIRLIPD</sequence>
<keyword evidence="3" id="KW-1185">Reference proteome</keyword>
<evidence type="ECO:0000313" key="3">
    <source>
        <dbReference type="Proteomes" id="UP000078542"/>
    </source>
</evidence>
<name>A0A195C3N0_9HYME</name>
<accession>A0A195C3N0</accession>
<protein>
    <submittedName>
        <fullName evidence="2">Uncharacterized protein</fullName>
    </submittedName>
</protein>
<organism evidence="2 3">
    <name type="scientific">Cyphomyrmex costatus</name>
    <dbReference type="NCBI Taxonomy" id="456900"/>
    <lineage>
        <taxon>Eukaryota</taxon>
        <taxon>Metazoa</taxon>
        <taxon>Ecdysozoa</taxon>
        <taxon>Arthropoda</taxon>
        <taxon>Hexapoda</taxon>
        <taxon>Insecta</taxon>
        <taxon>Pterygota</taxon>
        <taxon>Neoptera</taxon>
        <taxon>Endopterygota</taxon>
        <taxon>Hymenoptera</taxon>
        <taxon>Apocrita</taxon>
        <taxon>Aculeata</taxon>
        <taxon>Formicoidea</taxon>
        <taxon>Formicidae</taxon>
        <taxon>Myrmicinae</taxon>
        <taxon>Cyphomyrmex</taxon>
    </lineage>
</organism>
<evidence type="ECO:0000256" key="1">
    <source>
        <dbReference type="SAM" id="MobiDB-lite"/>
    </source>
</evidence>
<dbReference type="AlphaFoldDB" id="A0A195C3N0"/>